<evidence type="ECO:0000256" key="6">
    <source>
        <dbReference type="SAM" id="MobiDB-lite"/>
    </source>
</evidence>
<keyword evidence="9" id="KW-1185">Reference proteome</keyword>
<evidence type="ECO:0000256" key="3">
    <source>
        <dbReference type="ARBA" id="ARBA00023125"/>
    </source>
</evidence>
<protein>
    <recommendedName>
        <fullName evidence="7">DM domain-containing protein</fullName>
    </recommendedName>
</protein>
<accession>A0A564YVG9</accession>
<evidence type="ECO:0000256" key="5">
    <source>
        <dbReference type="PROSITE-ProRule" id="PRU00070"/>
    </source>
</evidence>
<dbReference type="Pfam" id="PF00751">
    <property type="entry name" value="DM"/>
    <property type="match status" value="2"/>
</dbReference>
<feature type="compositionally biased region" description="Low complexity" evidence="6">
    <location>
        <begin position="41"/>
        <end position="54"/>
    </location>
</feature>
<dbReference type="PANTHER" id="PTHR12322:SF53">
    <property type="entry name" value="DOUBLESEX-MAB RELATED 11E"/>
    <property type="match status" value="1"/>
</dbReference>
<feature type="domain" description="DM" evidence="7">
    <location>
        <begin position="282"/>
        <end position="329"/>
    </location>
</feature>
<name>A0A564YVG9_HYMDI</name>
<evidence type="ECO:0000313" key="8">
    <source>
        <dbReference type="EMBL" id="VUZ51150.1"/>
    </source>
</evidence>
<dbReference type="InterPro" id="IPR001275">
    <property type="entry name" value="DM_DNA-bd"/>
</dbReference>
<proteinExistence type="predicted"/>
<evidence type="ECO:0000256" key="1">
    <source>
        <dbReference type="ARBA" id="ARBA00022723"/>
    </source>
</evidence>
<keyword evidence="4 5" id="KW-0539">Nucleus</keyword>
<sequence>MVGLYPNGNNQIPDTPRQDIQRHMPLMDPSISGGGGGDGGVSSTNNNVTNDVSNPQATAPTQAYSAGLDEFSHLPATDYCGRISNADIFQPTDYASYHQAVGFRPFEGVGEMPVENRCCYPTSDSELVSSNQNDRLGNLFRSAGFQNMELKSSSPPQNIVCGQEDMQKSFPSLPLNPIYPNLCLSTTQRLPFDSDPQQITQPVPIIQDLANQQQSLCTFQSSTNKFRSQSGLMELLGTRTVKSSANPISPKSETEMKPQKCDENGASAMVDNNAVPRSSYMCRKCRAHGRLIAVRQHKRNCPYKHCSCSVCSLVNYGRHIVARQIALYRDQKNHHIDESGNLGRGTRGDKSRGSDKIDIEDEGPHCRRCRNHGKTNPWKGHKKVCPFYYCICQQCILITLRKSNEKNLREVVQESYKEMGLKTTKKQQTSENVNFPTQFYNKKTTKSAQEKQVLNQEQELPSAYQDSYGLRWRNQEESGKESAENDAGFLQANIQQQNDFYDTRAHHAAAFAAAAAAAVAFQQENAVSSIDSALPLKEESHIDCGAQQMGQTGYPLQDNWIFGNEVKCALSPKDINPTQMEGFPGHNGFSTFWQSGPLQPTRSEEQMRADSMSLSNFHETPRHLEPNGESNPMIGGHGQLLPNKVGNIS</sequence>
<evidence type="ECO:0000256" key="4">
    <source>
        <dbReference type="ARBA" id="ARBA00023242"/>
    </source>
</evidence>
<dbReference type="Gene3D" id="4.10.1040.10">
    <property type="entry name" value="DM DNA-binding domain"/>
    <property type="match status" value="2"/>
</dbReference>
<dbReference type="PROSITE" id="PS50809">
    <property type="entry name" value="DM_2"/>
    <property type="match status" value="2"/>
</dbReference>
<evidence type="ECO:0000313" key="9">
    <source>
        <dbReference type="Proteomes" id="UP000321570"/>
    </source>
</evidence>
<dbReference type="PROSITE" id="PS40000">
    <property type="entry name" value="DM_1"/>
    <property type="match status" value="2"/>
</dbReference>
<dbReference type="InterPro" id="IPR026607">
    <property type="entry name" value="DMRT"/>
</dbReference>
<feature type="region of interest" description="Disordered" evidence="6">
    <location>
        <begin position="621"/>
        <end position="649"/>
    </location>
</feature>
<organism evidence="8 9">
    <name type="scientific">Hymenolepis diminuta</name>
    <name type="common">Rat tapeworm</name>
    <dbReference type="NCBI Taxonomy" id="6216"/>
    <lineage>
        <taxon>Eukaryota</taxon>
        <taxon>Metazoa</taxon>
        <taxon>Spiralia</taxon>
        <taxon>Lophotrochozoa</taxon>
        <taxon>Platyhelminthes</taxon>
        <taxon>Cestoda</taxon>
        <taxon>Eucestoda</taxon>
        <taxon>Cyclophyllidea</taxon>
        <taxon>Hymenolepididae</taxon>
        <taxon>Hymenolepis</taxon>
    </lineage>
</organism>
<evidence type="ECO:0000259" key="7">
    <source>
        <dbReference type="PROSITE" id="PS50809"/>
    </source>
</evidence>
<dbReference type="InterPro" id="IPR036407">
    <property type="entry name" value="DM_DNA-bd_sf"/>
</dbReference>
<gene>
    <name evidence="8" type="ORF">WMSIL1_LOCUS9820</name>
</gene>
<feature type="DNA-binding region" description="DM" evidence="5">
    <location>
        <begin position="366"/>
        <end position="410"/>
    </location>
</feature>
<keyword evidence="3 5" id="KW-0238">DNA-binding</keyword>
<dbReference type="AlphaFoldDB" id="A0A564YVG9"/>
<feature type="region of interest" description="Disordered" evidence="6">
    <location>
        <begin position="24"/>
        <end position="57"/>
    </location>
</feature>
<keyword evidence="1 5" id="KW-0479">Metal-binding</keyword>
<feature type="domain" description="DM" evidence="7">
    <location>
        <begin position="366"/>
        <end position="410"/>
    </location>
</feature>
<reference evidence="8 9" key="1">
    <citation type="submission" date="2019-07" db="EMBL/GenBank/DDBJ databases">
        <authorList>
            <person name="Jastrzebski P J."/>
            <person name="Paukszto L."/>
            <person name="Jastrzebski P J."/>
        </authorList>
    </citation>
    <scope>NUCLEOTIDE SEQUENCE [LARGE SCALE GENOMIC DNA]</scope>
    <source>
        <strain evidence="8 9">WMS-il1</strain>
    </source>
</reference>
<dbReference type="Proteomes" id="UP000321570">
    <property type="component" value="Unassembled WGS sequence"/>
</dbReference>
<keyword evidence="2 5" id="KW-0862">Zinc</keyword>
<feature type="compositionally biased region" description="Basic and acidic residues" evidence="6">
    <location>
        <begin position="346"/>
        <end position="359"/>
    </location>
</feature>
<dbReference type="SUPFAM" id="SSF82927">
    <property type="entry name" value="Cysteine-rich DNA binding domain, (DM domain)"/>
    <property type="match status" value="2"/>
</dbReference>
<feature type="DNA-binding region" description="DM" evidence="5">
    <location>
        <begin position="282"/>
        <end position="329"/>
    </location>
</feature>
<evidence type="ECO:0000256" key="2">
    <source>
        <dbReference type="ARBA" id="ARBA00022833"/>
    </source>
</evidence>
<dbReference type="PANTHER" id="PTHR12322">
    <property type="entry name" value="DOUBLESEX AND MAB-3 RELATED TRANSCRIPTION FACTOR DMRT"/>
    <property type="match status" value="1"/>
</dbReference>
<dbReference type="GO" id="GO:0000978">
    <property type="term" value="F:RNA polymerase II cis-regulatory region sequence-specific DNA binding"/>
    <property type="evidence" value="ECO:0007669"/>
    <property type="project" value="TreeGrafter"/>
</dbReference>
<dbReference type="SMART" id="SM00301">
    <property type="entry name" value="DM"/>
    <property type="match status" value="2"/>
</dbReference>
<dbReference type="GO" id="GO:0046872">
    <property type="term" value="F:metal ion binding"/>
    <property type="evidence" value="ECO:0007669"/>
    <property type="project" value="UniProtKB-KW"/>
</dbReference>
<comment type="subcellular location">
    <subcellularLocation>
        <location evidence="5">Nucleus</location>
    </subcellularLocation>
</comment>
<dbReference type="GO" id="GO:0000981">
    <property type="term" value="F:DNA-binding transcription factor activity, RNA polymerase II-specific"/>
    <property type="evidence" value="ECO:0007669"/>
    <property type="project" value="TreeGrafter"/>
</dbReference>
<dbReference type="GO" id="GO:0007548">
    <property type="term" value="P:sex differentiation"/>
    <property type="evidence" value="ECO:0007669"/>
    <property type="project" value="TreeGrafter"/>
</dbReference>
<dbReference type="EMBL" id="CABIJS010000421">
    <property type="protein sequence ID" value="VUZ51150.1"/>
    <property type="molecule type" value="Genomic_DNA"/>
</dbReference>
<feature type="region of interest" description="Disordered" evidence="6">
    <location>
        <begin position="335"/>
        <end position="359"/>
    </location>
</feature>
<dbReference type="GO" id="GO:0005634">
    <property type="term" value="C:nucleus"/>
    <property type="evidence" value="ECO:0007669"/>
    <property type="project" value="UniProtKB-SubCell"/>
</dbReference>